<keyword evidence="2" id="KW-0808">Transferase</keyword>
<evidence type="ECO:0000256" key="2">
    <source>
        <dbReference type="ARBA" id="ARBA00022679"/>
    </source>
</evidence>
<feature type="domain" description="Glycosyltransferase subfamily 4-like N-terminal" evidence="3">
    <location>
        <begin position="13"/>
        <end position="147"/>
    </location>
</feature>
<dbReference type="SUPFAM" id="SSF53756">
    <property type="entry name" value="UDP-Glycosyltransferase/glycogen phosphorylase"/>
    <property type="match status" value="1"/>
</dbReference>
<dbReference type="PANTHER" id="PTHR12526:SF510">
    <property type="entry name" value="D-INOSITOL 3-PHOSPHATE GLYCOSYLTRANSFERASE"/>
    <property type="match status" value="1"/>
</dbReference>
<proteinExistence type="predicted"/>
<dbReference type="CDD" id="cd03801">
    <property type="entry name" value="GT4_PimA-like"/>
    <property type="match status" value="1"/>
</dbReference>
<dbReference type="RefSeq" id="WP_127027876.1">
    <property type="nucleotide sequence ID" value="NZ_RYFG02000111.1"/>
</dbReference>
<reference evidence="4 5" key="1">
    <citation type="journal article" date="2019" name="Antonie Van Leeuwenhoek">
        <title>Description of 'Ca. Methylobacter oryzae' KRF1, a novel species from the environmentally important Methylobacter clade 2.</title>
        <authorList>
            <person name="Khatri K."/>
            <person name="Mohite J.A."/>
            <person name="Pandit P.S."/>
            <person name="Bahulikar R."/>
            <person name="Rahalkar M.C."/>
        </authorList>
    </citation>
    <scope>NUCLEOTIDE SEQUENCE [LARGE SCALE GENOMIC DNA]</scope>
    <source>
        <strain evidence="4 5">KRF1</strain>
    </source>
</reference>
<dbReference type="Pfam" id="PF13439">
    <property type="entry name" value="Glyco_transf_4"/>
    <property type="match status" value="1"/>
</dbReference>
<sequence length="388" mass="43286">MRITLISMHFAEYACRLAEALAHDHEVQLLLGEQNAVSELEDELEHYRSIPQLTIVTLPHGKSPIRWLQNTVRLIGEVKRFKPDVVHQQEATRDYAVAAQIYLSRFFPFILTVHDPKPHSGEDLQRHRFSRHRLYQWILRKLCDDAITHGSLLCEQLVAVAPWLSGRVTSIQHGPIGLVQTPQLDEPDDGSLLFFGRINAYKGLRYFVDAVLHLRAKGIRVKGVIAGRGGDLAPNRAAIEANDCFELHEEFVSRAKVKTLFTQAQLVVMPYVDATQSGVAAMAIGFGRPVVATRVGSIPEMVLDGYTGLLVPPRDTVALADAIESLLSDPVRYGMLTENVRTAGGHGELGWKAIGRATSVVYSKAIARRGYRQSEEPWRSPTAEKFDL</sequence>
<evidence type="ECO:0000256" key="1">
    <source>
        <dbReference type="ARBA" id="ARBA00022676"/>
    </source>
</evidence>
<evidence type="ECO:0000313" key="4">
    <source>
        <dbReference type="EMBL" id="TRW91462.1"/>
    </source>
</evidence>
<dbReference type="PANTHER" id="PTHR12526">
    <property type="entry name" value="GLYCOSYLTRANSFERASE"/>
    <property type="match status" value="1"/>
</dbReference>
<dbReference type="EMBL" id="RYFG02000111">
    <property type="protein sequence ID" value="TRW91462.1"/>
    <property type="molecule type" value="Genomic_DNA"/>
</dbReference>
<evidence type="ECO:0000313" key="5">
    <source>
        <dbReference type="Proteomes" id="UP000733744"/>
    </source>
</evidence>
<keyword evidence="1" id="KW-0328">Glycosyltransferase</keyword>
<dbReference type="Proteomes" id="UP000733744">
    <property type="component" value="Unassembled WGS sequence"/>
</dbReference>
<protein>
    <submittedName>
        <fullName evidence="4">Glycosyltransferase family 4 protein</fullName>
    </submittedName>
</protein>
<dbReference type="InterPro" id="IPR028098">
    <property type="entry name" value="Glyco_trans_4-like_N"/>
</dbReference>
<comment type="caution">
    <text evidence="4">The sequence shown here is derived from an EMBL/GenBank/DDBJ whole genome shotgun (WGS) entry which is preliminary data.</text>
</comment>
<organism evidence="4 5">
    <name type="scientific">Candidatus Methylobacter oryzae</name>
    <dbReference type="NCBI Taxonomy" id="2497749"/>
    <lineage>
        <taxon>Bacteria</taxon>
        <taxon>Pseudomonadati</taxon>
        <taxon>Pseudomonadota</taxon>
        <taxon>Gammaproteobacteria</taxon>
        <taxon>Methylococcales</taxon>
        <taxon>Methylococcaceae</taxon>
        <taxon>Methylobacter</taxon>
    </lineage>
</organism>
<name>A0ABY3C745_9GAMM</name>
<dbReference type="Gene3D" id="3.40.50.2000">
    <property type="entry name" value="Glycogen Phosphorylase B"/>
    <property type="match status" value="2"/>
</dbReference>
<evidence type="ECO:0000259" key="3">
    <source>
        <dbReference type="Pfam" id="PF13439"/>
    </source>
</evidence>
<keyword evidence="5" id="KW-1185">Reference proteome</keyword>
<dbReference type="Pfam" id="PF13692">
    <property type="entry name" value="Glyco_trans_1_4"/>
    <property type="match status" value="1"/>
</dbReference>
<gene>
    <name evidence="4" type="ORF">EKO24_016215</name>
</gene>
<accession>A0ABY3C745</accession>